<evidence type="ECO:0000313" key="9">
    <source>
        <dbReference type="EMBL" id="CAD7253733.1"/>
    </source>
</evidence>
<feature type="transmembrane region" description="Helical" evidence="6">
    <location>
        <begin position="547"/>
        <end position="567"/>
    </location>
</feature>
<dbReference type="Proteomes" id="UP000677054">
    <property type="component" value="Unassembled WGS sequence"/>
</dbReference>
<feature type="domain" description="ABC-2 type transporter transmembrane" evidence="7">
    <location>
        <begin position="74"/>
        <end position="148"/>
    </location>
</feature>
<dbReference type="GO" id="GO:0005886">
    <property type="term" value="C:plasma membrane"/>
    <property type="evidence" value="ECO:0007669"/>
    <property type="project" value="TreeGrafter"/>
</dbReference>
<feature type="transmembrane region" description="Helical" evidence="6">
    <location>
        <begin position="169"/>
        <end position="195"/>
    </location>
</feature>
<feature type="transmembrane region" description="Helical" evidence="6">
    <location>
        <begin position="437"/>
        <end position="458"/>
    </location>
</feature>
<evidence type="ECO:0000256" key="5">
    <source>
        <dbReference type="ARBA" id="ARBA00023136"/>
    </source>
</evidence>
<dbReference type="Gene3D" id="3.40.50.300">
    <property type="entry name" value="P-loop containing nucleotide triphosphate hydrolases"/>
    <property type="match status" value="1"/>
</dbReference>
<keyword evidence="2" id="KW-0813">Transport</keyword>
<dbReference type="GO" id="GO:0030659">
    <property type="term" value="C:cytoplasmic vesicle membrane"/>
    <property type="evidence" value="ECO:0007669"/>
    <property type="project" value="TreeGrafter"/>
</dbReference>
<feature type="transmembrane region" description="Helical" evidence="6">
    <location>
        <begin position="470"/>
        <end position="494"/>
    </location>
</feature>
<name>A0A7R9AGD1_9CRUS</name>
<organism evidence="9">
    <name type="scientific">Darwinula stevensoni</name>
    <dbReference type="NCBI Taxonomy" id="69355"/>
    <lineage>
        <taxon>Eukaryota</taxon>
        <taxon>Metazoa</taxon>
        <taxon>Ecdysozoa</taxon>
        <taxon>Arthropoda</taxon>
        <taxon>Crustacea</taxon>
        <taxon>Oligostraca</taxon>
        <taxon>Ostracoda</taxon>
        <taxon>Podocopa</taxon>
        <taxon>Podocopida</taxon>
        <taxon>Darwinulocopina</taxon>
        <taxon>Darwinuloidea</taxon>
        <taxon>Darwinulidae</taxon>
        <taxon>Darwinula</taxon>
    </lineage>
</organism>
<dbReference type="InterPro" id="IPR027417">
    <property type="entry name" value="P-loop_NTPase"/>
</dbReference>
<feature type="transmembrane region" description="Helical" evidence="6">
    <location>
        <begin position="105"/>
        <end position="123"/>
    </location>
</feature>
<evidence type="ECO:0000256" key="4">
    <source>
        <dbReference type="ARBA" id="ARBA00022989"/>
    </source>
</evidence>
<evidence type="ECO:0000256" key="3">
    <source>
        <dbReference type="ARBA" id="ARBA00022692"/>
    </source>
</evidence>
<keyword evidence="10" id="KW-1185">Reference proteome</keyword>
<feature type="transmembrane region" description="Helical" evidence="6">
    <location>
        <begin position="129"/>
        <end position="148"/>
    </location>
</feature>
<feature type="transmembrane region" description="Helical" evidence="6">
    <location>
        <begin position="515"/>
        <end position="541"/>
    </location>
</feature>
<dbReference type="PANTHER" id="PTHR48041:SF129">
    <property type="entry name" value="PROTEIN WHITE"/>
    <property type="match status" value="1"/>
</dbReference>
<dbReference type="EMBL" id="LR906037">
    <property type="protein sequence ID" value="CAD7253733.1"/>
    <property type="molecule type" value="Genomic_DNA"/>
</dbReference>
<feature type="transmembrane region" description="Helical" evidence="6">
    <location>
        <begin position="664"/>
        <end position="684"/>
    </location>
</feature>
<dbReference type="GO" id="GO:0140359">
    <property type="term" value="F:ABC-type transporter activity"/>
    <property type="evidence" value="ECO:0007669"/>
    <property type="project" value="InterPro"/>
</dbReference>
<feature type="transmembrane region" description="Helical" evidence="6">
    <location>
        <begin position="201"/>
        <end position="217"/>
    </location>
</feature>
<dbReference type="AlphaFoldDB" id="A0A7R9AGD1"/>
<dbReference type="Pfam" id="PF19055">
    <property type="entry name" value="ABC2_membrane_7"/>
    <property type="match status" value="1"/>
</dbReference>
<evidence type="ECO:0000256" key="6">
    <source>
        <dbReference type="SAM" id="Phobius"/>
    </source>
</evidence>
<feature type="domain" description="ABC transporter family G" evidence="8">
    <location>
        <begin position="303"/>
        <end position="360"/>
    </location>
</feature>
<keyword evidence="5 6" id="KW-0472">Membrane</keyword>
<reference evidence="9" key="1">
    <citation type="submission" date="2020-11" db="EMBL/GenBank/DDBJ databases">
        <authorList>
            <person name="Tran Van P."/>
        </authorList>
    </citation>
    <scope>NUCLEOTIDE SEQUENCE</scope>
</reference>
<accession>A0A7R9AGD1</accession>
<dbReference type="OrthoDB" id="66620at2759"/>
<dbReference type="Pfam" id="PF01061">
    <property type="entry name" value="ABC2_membrane"/>
    <property type="match status" value="3"/>
</dbReference>
<comment type="subcellular location">
    <subcellularLocation>
        <location evidence="1">Membrane</location>
        <topology evidence="1">Multi-pass membrane protein</topology>
    </subcellularLocation>
</comment>
<dbReference type="InterPro" id="IPR050352">
    <property type="entry name" value="ABCG_transporters"/>
</dbReference>
<gene>
    <name evidence="9" type="ORF">DSTB1V02_LOCUS13480</name>
</gene>
<dbReference type="InterPro" id="IPR013525">
    <property type="entry name" value="ABC2_TM"/>
</dbReference>
<evidence type="ECO:0000259" key="7">
    <source>
        <dbReference type="Pfam" id="PF01061"/>
    </source>
</evidence>
<keyword evidence="3 6" id="KW-0812">Transmembrane</keyword>
<dbReference type="EMBL" id="CAJPEV010006520">
    <property type="protein sequence ID" value="CAG0904178.1"/>
    <property type="molecule type" value="Genomic_DNA"/>
</dbReference>
<proteinExistence type="predicted"/>
<dbReference type="InterPro" id="IPR043926">
    <property type="entry name" value="ABCG_dom"/>
</dbReference>
<feature type="domain" description="ABC-2 type transporter transmembrane" evidence="7">
    <location>
        <begin position="164"/>
        <end position="226"/>
    </location>
</feature>
<evidence type="ECO:0000256" key="1">
    <source>
        <dbReference type="ARBA" id="ARBA00004141"/>
    </source>
</evidence>
<sequence>MNAVAVMLGILYLRQDLTAEGVMNINGALFLFLLISSYQNSLAVIYVSLGCFQGISPPPTPFPAPLTRCPYLQVFCEDQPIFLREQRSGLYRADAYYLGKTLAELPFYVIFPAAFTAIAYPMIGLDPGRFLVCVLVMVAIANVSCSFGTERKCFRMRTCRFECSYMASCIASTVEMVLAFVPTIMMPIMMLSGFFLNNDTIPWYLIWVKYISWFYYGNEALVINQWKGVEKIECGDSFACPENGDSRSDSRKRLSIASEVLTDPPLLFCDEPTSGLDSFMAQQVVALMKSLAEKGKTVISTIHQPSSEVYSLFDRILLMAEGRTAFMGKVDFVISFFQGVGYECPPNYNPGDFFIKTLAVVPGEEEECRRRVVRICDAFRDSEEGRAMEKEVELQRVDGAWNDPGEFKRNVKSKGSWFAQFRTILARSWTANLREPLLIKLRILQTVAVAVMLGILYLRQDLTAEGVMNINGALFLFLLISSYQNSLAVIYVFCEDQPIFLREQRSGLYRADAYYLGKTLAELPFFVVFPAAFTAIAYPMIGLDPGRFLVCVLVMVAIANVSCSFGYMASCIASTVEMVLALAPTIMMPIMLLSGFFLNNDTIPSYLIWVKYISWFYYGNEALVINQWKGVEKIECGDSFACPENGDEVIASLNFDKDNEVRDWLMLLVLMMAFRIIGVLALHFRAARQK</sequence>
<feature type="domain" description="ABC-2 type transporter transmembrane" evidence="7">
    <location>
        <begin position="420"/>
        <end position="628"/>
    </location>
</feature>
<feature type="transmembrane region" description="Helical" evidence="6">
    <location>
        <begin position="579"/>
        <end position="598"/>
    </location>
</feature>
<keyword evidence="4 6" id="KW-1133">Transmembrane helix</keyword>
<protein>
    <submittedName>
        <fullName evidence="9">Uncharacterized protein</fullName>
    </submittedName>
</protein>
<dbReference type="SUPFAM" id="SSF52540">
    <property type="entry name" value="P-loop containing nucleoside triphosphate hydrolases"/>
    <property type="match status" value="1"/>
</dbReference>
<evidence type="ECO:0000313" key="10">
    <source>
        <dbReference type="Proteomes" id="UP000677054"/>
    </source>
</evidence>
<evidence type="ECO:0000256" key="2">
    <source>
        <dbReference type="ARBA" id="ARBA00022448"/>
    </source>
</evidence>
<evidence type="ECO:0000259" key="8">
    <source>
        <dbReference type="Pfam" id="PF19055"/>
    </source>
</evidence>
<dbReference type="PANTHER" id="PTHR48041">
    <property type="entry name" value="ABC TRANSPORTER G FAMILY MEMBER 28"/>
    <property type="match status" value="1"/>
</dbReference>